<dbReference type="SUPFAM" id="SSF81324">
    <property type="entry name" value="Voltage-gated potassium channels"/>
    <property type="match status" value="2"/>
</dbReference>
<feature type="transmembrane region" description="Helical" evidence="10">
    <location>
        <begin position="216"/>
        <end position="233"/>
    </location>
</feature>
<feature type="region of interest" description="Disordered" evidence="9">
    <location>
        <begin position="430"/>
        <end position="465"/>
    </location>
</feature>
<evidence type="ECO:0000256" key="4">
    <source>
        <dbReference type="ARBA" id="ARBA00022989"/>
    </source>
</evidence>
<keyword evidence="4 10" id="KW-1133">Transmembrane helix</keyword>
<dbReference type="GO" id="GO:0030322">
    <property type="term" value="P:stabilization of membrane potential"/>
    <property type="evidence" value="ECO:0007669"/>
    <property type="project" value="TreeGrafter"/>
</dbReference>
<evidence type="ECO:0000259" key="11">
    <source>
        <dbReference type="Pfam" id="PF07885"/>
    </source>
</evidence>
<dbReference type="PANTHER" id="PTHR11003">
    <property type="entry name" value="POTASSIUM CHANNEL, SUBFAMILY K"/>
    <property type="match status" value="1"/>
</dbReference>
<keyword evidence="13" id="KW-1185">Reference proteome</keyword>
<feature type="compositionally biased region" description="Acidic residues" evidence="9">
    <location>
        <begin position="431"/>
        <end position="441"/>
    </location>
</feature>
<accession>A0A9N9MH28</accession>
<keyword evidence="6 10" id="KW-0472">Membrane</keyword>
<feature type="domain" description="Potassium channel" evidence="11">
    <location>
        <begin position="183"/>
        <end position="241"/>
    </location>
</feature>
<proteinExistence type="inferred from homology"/>
<evidence type="ECO:0000256" key="2">
    <source>
        <dbReference type="ARBA" id="ARBA00022448"/>
    </source>
</evidence>
<comment type="subcellular location">
    <subcellularLocation>
        <location evidence="1">Membrane</location>
        <topology evidence="1">Multi-pass membrane protein</topology>
    </subcellularLocation>
</comment>
<evidence type="ECO:0000256" key="1">
    <source>
        <dbReference type="ARBA" id="ARBA00004141"/>
    </source>
</evidence>
<feature type="transmembrane region" description="Helical" evidence="10">
    <location>
        <begin position="383"/>
        <end position="406"/>
    </location>
</feature>
<comment type="similarity">
    <text evidence="8">Belongs to the two pore domain potassium channel (TC 1.A.1.8) family.</text>
</comment>
<dbReference type="Proteomes" id="UP001152799">
    <property type="component" value="Chromosome 1"/>
</dbReference>
<protein>
    <recommendedName>
        <fullName evidence="11">Potassium channel domain-containing protein</fullName>
    </recommendedName>
</protein>
<gene>
    <name evidence="12" type="ORF">CEUTPL_LOCUS886</name>
</gene>
<dbReference type="AlphaFoldDB" id="A0A9N9MH28"/>
<keyword evidence="7 8" id="KW-0407">Ion channel</keyword>
<keyword evidence="2 8" id="KW-0813">Transport</keyword>
<dbReference type="PANTHER" id="PTHR11003:SF335">
    <property type="entry name" value="POTASSIUM CHANNEL DOMAIN-CONTAINING PROTEIN"/>
    <property type="match status" value="1"/>
</dbReference>
<sequence length="482" mass="54781">MASDSFPNTPLPSEGSRRVAFANQKGNISARSFETSSVRSSAPSQKYGRRASVFIFEHLSDMKDAGLGIGEKCNYWMYGKIRLLSNKWFTHCFLIIVMILYTVGGAVIFLTVEGQNETRLIERDINLEVKALINELRIKSLSVPEQFSEKEWIGEAARRLERFESKLTAAFKQHPLVVSHINGRVWTIWNAVVYCSTLYTTIGYGHLYPTTFTGRVLTMVYSTIGIPLFLIALTDFGKLFTKGIKFVWSHIRRFYYTRSCRRVRRKSHVKEIIKGAQVMFEYATFRRMSVWGDPIQTNQTLETPMSHSAVISEPQTPALSSFEVDDEFNLPISLALTMLVAYMLIGAAVFMVWESWDFFLAFYFVFMSLSTIGFGDIVPEKPIYMILSIVYQCFGLALMSMCINVVQDKLSDTFNNASAMIGETIGIDVENGAENEDDENEETNKDDDKKNENIGHEENVSEIPTIQVEESPFIWSTARVAK</sequence>
<keyword evidence="3 8" id="KW-0812">Transmembrane</keyword>
<evidence type="ECO:0000256" key="9">
    <source>
        <dbReference type="SAM" id="MobiDB-lite"/>
    </source>
</evidence>
<dbReference type="GO" id="GO:0022841">
    <property type="term" value="F:potassium ion leak channel activity"/>
    <property type="evidence" value="ECO:0007669"/>
    <property type="project" value="TreeGrafter"/>
</dbReference>
<feature type="domain" description="Potassium channel" evidence="11">
    <location>
        <begin position="338"/>
        <end position="410"/>
    </location>
</feature>
<dbReference type="Pfam" id="PF07885">
    <property type="entry name" value="Ion_trans_2"/>
    <property type="match status" value="2"/>
</dbReference>
<keyword evidence="5 8" id="KW-0406">Ion transport</keyword>
<dbReference type="GO" id="GO:0015271">
    <property type="term" value="F:outward rectifier potassium channel activity"/>
    <property type="evidence" value="ECO:0007669"/>
    <property type="project" value="TreeGrafter"/>
</dbReference>
<feature type="transmembrane region" description="Helical" evidence="10">
    <location>
        <begin position="360"/>
        <end position="377"/>
    </location>
</feature>
<feature type="compositionally biased region" description="Basic and acidic residues" evidence="9">
    <location>
        <begin position="442"/>
        <end position="459"/>
    </location>
</feature>
<dbReference type="OrthoDB" id="297496at2759"/>
<name>A0A9N9MH28_9CUCU</name>
<reference evidence="12" key="1">
    <citation type="submission" date="2022-01" db="EMBL/GenBank/DDBJ databases">
        <authorList>
            <person name="King R."/>
        </authorList>
    </citation>
    <scope>NUCLEOTIDE SEQUENCE</scope>
</reference>
<evidence type="ECO:0000256" key="7">
    <source>
        <dbReference type="ARBA" id="ARBA00023303"/>
    </source>
</evidence>
<dbReference type="InterPro" id="IPR013099">
    <property type="entry name" value="K_chnl_dom"/>
</dbReference>
<evidence type="ECO:0000256" key="5">
    <source>
        <dbReference type="ARBA" id="ARBA00023065"/>
    </source>
</evidence>
<dbReference type="EMBL" id="OU892277">
    <property type="protein sequence ID" value="CAG9760150.1"/>
    <property type="molecule type" value="Genomic_DNA"/>
</dbReference>
<feature type="transmembrane region" description="Helical" evidence="10">
    <location>
        <begin position="332"/>
        <end position="353"/>
    </location>
</feature>
<dbReference type="PRINTS" id="PR01333">
    <property type="entry name" value="2POREKCHANEL"/>
</dbReference>
<dbReference type="InterPro" id="IPR003280">
    <property type="entry name" value="2pore_dom_K_chnl"/>
</dbReference>
<evidence type="ECO:0000256" key="6">
    <source>
        <dbReference type="ARBA" id="ARBA00023136"/>
    </source>
</evidence>
<evidence type="ECO:0000256" key="3">
    <source>
        <dbReference type="ARBA" id="ARBA00022692"/>
    </source>
</evidence>
<dbReference type="Gene3D" id="1.10.287.70">
    <property type="match status" value="1"/>
</dbReference>
<evidence type="ECO:0000313" key="12">
    <source>
        <dbReference type="EMBL" id="CAG9760150.1"/>
    </source>
</evidence>
<evidence type="ECO:0000256" key="8">
    <source>
        <dbReference type="RuleBase" id="RU003857"/>
    </source>
</evidence>
<dbReference type="GO" id="GO:0005886">
    <property type="term" value="C:plasma membrane"/>
    <property type="evidence" value="ECO:0007669"/>
    <property type="project" value="TreeGrafter"/>
</dbReference>
<evidence type="ECO:0000313" key="13">
    <source>
        <dbReference type="Proteomes" id="UP001152799"/>
    </source>
</evidence>
<evidence type="ECO:0000256" key="10">
    <source>
        <dbReference type="SAM" id="Phobius"/>
    </source>
</evidence>
<feature type="transmembrane region" description="Helical" evidence="10">
    <location>
        <begin position="186"/>
        <end position="204"/>
    </location>
</feature>
<feature type="transmembrane region" description="Helical" evidence="10">
    <location>
        <begin position="88"/>
        <end position="110"/>
    </location>
</feature>
<organism evidence="12 13">
    <name type="scientific">Ceutorhynchus assimilis</name>
    <name type="common">cabbage seed weevil</name>
    <dbReference type="NCBI Taxonomy" id="467358"/>
    <lineage>
        <taxon>Eukaryota</taxon>
        <taxon>Metazoa</taxon>
        <taxon>Ecdysozoa</taxon>
        <taxon>Arthropoda</taxon>
        <taxon>Hexapoda</taxon>
        <taxon>Insecta</taxon>
        <taxon>Pterygota</taxon>
        <taxon>Neoptera</taxon>
        <taxon>Endopterygota</taxon>
        <taxon>Coleoptera</taxon>
        <taxon>Polyphaga</taxon>
        <taxon>Cucujiformia</taxon>
        <taxon>Curculionidae</taxon>
        <taxon>Ceutorhynchinae</taxon>
        <taxon>Ceutorhynchus</taxon>
    </lineage>
</organism>